<accession>A0A1I5VZJ7</accession>
<reference evidence="2 3" key="1">
    <citation type="submission" date="2016-10" db="EMBL/GenBank/DDBJ databases">
        <authorList>
            <person name="de Groot N.N."/>
        </authorList>
    </citation>
    <scope>NUCLEOTIDE SEQUENCE [LARGE SCALE GENOMIC DNA]</scope>
    <source>
        <strain evidence="2 3">DSM 28286</strain>
    </source>
</reference>
<dbReference type="Proteomes" id="UP000199031">
    <property type="component" value="Unassembled WGS sequence"/>
</dbReference>
<dbReference type="AlphaFoldDB" id="A0A1I5VZJ7"/>
<dbReference type="STRING" id="1465490.SAMN05444277_105278"/>
<keyword evidence="3" id="KW-1185">Reference proteome</keyword>
<dbReference type="RefSeq" id="WP_090658185.1">
    <property type="nucleotide sequence ID" value="NZ_FOXQ01000005.1"/>
</dbReference>
<keyword evidence="1" id="KW-1133">Transmembrane helix</keyword>
<sequence length="364" mass="42443">MIAANNKAFNEIFLTEISKFDSRKYAYDTFFNCDEKRFSKIARQYGIQNGSGALNYMLKTFYSWKSNHVRPNGSSSYNIVASTAATFTIEEKFIEAYTQLAKHIKHSFPKKIELKDVNQTFSTILTNIETFNLEKTSYYSRYIYKGDELENYQEYVKRIFEFYTKMIFENLNNDIPLFKKTYTDVNTAFLEIKFNTYLYNIEINIQGIAKKIFAIKKVFDLPHPISYEELINDNLSDFSLEQITEIAKANNTTKIDAFLTEFEIGKIVDKKKEIENSKRSGNIQYTLKSNSGILTINLRILSPTEKLLIALRILLFIAAAASLIYYCFFFTQSYFIFIVGLFVSSFLISPIYDNIVKLFKDTFK</sequence>
<evidence type="ECO:0000256" key="1">
    <source>
        <dbReference type="SAM" id="Phobius"/>
    </source>
</evidence>
<keyword evidence="1" id="KW-0812">Transmembrane</keyword>
<evidence type="ECO:0000313" key="2">
    <source>
        <dbReference type="EMBL" id="SFQ12853.1"/>
    </source>
</evidence>
<dbReference type="OrthoDB" id="9154838at2"/>
<feature type="transmembrane region" description="Helical" evidence="1">
    <location>
        <begin position="307"/>
        <end position="328"/>
    </location>
</feature>
<protein>
    <submittedName>
        <fullName evidence="2">Uncharacterized protein</fullName>
    </submittedName>
</protein>
<name>A0A1I5VZJ7_9BACT</name>
<organism evidence="2 3">
    <name type="scientific">Parafilimonas terrae</name>
    <dbReference type="NCBI Taxonomy" id="1465490"/>
    <lineage>
        <taxon>Bacteria</taxon>
        <taxon>Pseudomonadati</taxon>
        <taxon>Bacteroidota</taxon>
        <taxon>Chitinophagia</taxon>
        <taxon>Chitinophagales</taxon>
        <taxon>Chitinophagaceae</taxon>
        <taxon>Parafilimonas</taxon>
    </lineage>
</organism>
<keyword evidence="1" id="KW-0472">Membrane</keyword>
<dbReference type="EMBL" id="FOXQ01000005">
    <property type="protein sequence ID" value="SFQ12853.1"/>
    <property type="molecule type" value="Genomic_DNA"/>
</dbReference>
<feature type="transmembrane region" description="Helical" evidence="1">
    <location>
        <begin position="334"/>
        <end position="352"/>
    </location>
</feature>
<proteinExistence type="predicted"/>
<evidence type="ECO:0000313" key="3">
    <source>
        <dbReference type="Proteomes" id="UP000199031"/>
    </source>
</evidence>
<gene>
    <name evidence="2" type="ORF">SAMN05444277_105278</name>
</gene>